<comment type="caution">
    <text evidence="1">The sequence shown here is derived from an EMBL/GenBank/DDBJ whole genome shotgun (WGS) entry which is preliminary data.</text>
</comment>
<evidence type="ECO:0000313" key="1">
    <source>
        <dbReference type="EMBL" id="KKM64520.1"/>
    </source>
</evidence>
<protein>
    <submittedName>
        <fullName evidence="1">Uncharacterized protein</fullName>
    </submittedName>
</protein>
<dbReference type="EMBL" id="LAZR01010884">
    <property type="protein sequence ID" value="KKM64520.1"/>
    <property type="molecule type" value="Genomic_DNA"/>
</dbReference>
<organism evidence="1">
    <name type="scientific">marine sediment metagenome</name>
    <dbReference type="NCBI Taxonomy" id="412755"/>
    <lineage>
        <taxon>unclassified sequences</taxon>
        <taxon>metagenomes</taxon>
        <taxon>ecological metagenomes</taxon>
    </lineage>
</organism>
<dbReference type="GO" id="GO:0003676">
    <property type="term" value="F:nucleic acid binding"/>
    <property type="evidence" value="ECO:0007669"/>
    <property type="project" value="InterPro"/>
</dbReference>
<dbReference type="InterPro" id="IPR011856">
    <property type="entry name" value="tRNA_endonuc-like_dom_sf"/>
</dbReference>
<gene>
    <name evidence="1" type="ORF">LCGC14_1500520</name>
</gene>
<reference evidence="1" key="1">
    <citation type="journal article" date="2015" name="Nature">
        <title>Complex archaea that bridge the gap between prokaryotes and eukaryotes.</title>
        <authorList>
            <person name="Spang A."/>
            <person name="Saw J.H."/>
            <person name="Jorgensen S.L."/>
            <person name="Zaremba-Niedzwiedzka K."/>
            <person name="Martijn J."/>
            <person name="Lind A.E."/>
            <person name="van Eijk R."/>
            <person name="Schleper C."/>
            <person name="Guy L."/>
            <person name="Ettema T.J."/>
        </authorList>
    </citation>
    <scope>NUCLEOTIDE SEQUENCE</scope>
</reference>
<dbReference type="Gene3D" id="3.40.1350.10">
    <property type="match status" value="1"/>
</dbReference>
<sequence>MREERKLQNDVINATNRRKDVRLFKNDIGQCKESNIGLRYGLIPGSSDLIGWTKKTVTQDMVGKPVAIFTAVELKVRKRKPTINQITFIENVRRFGGIAVIVRDIKDLPKVFGEEEKDA</sequence>
<dbReference type="AlphaFoldDB" id="A0A0F9LJW8"/>
<proteinExistence type="predicted"/>
<accession>A0A0F9LJW8</accession>
<name>A0A0F9LJW8_9ZZZZ</name>